<feature type="transmembrane region" description="Helical" evidence="2">
    <location>
        <begin position="26"/>
        <end position="49"/>
    </location>
</feature>
<keyword evidence="2" id="KW-0812">Transmembrane</keyword>
<evidence type="ECO:0000313" key="4">
    <source>
        <dbReference type="Proteomes" id="UP001143347"/>
    </source>
</evidence>
<dbReference type="AlphaFoldDB" id="A0A9X3I7T7"/>
<evidence type="ECO:0000256" key="1">
    <source>
        <dbReference type="SAM" id="MobiDB-lite"/>
    </source>
</evidence>
<evidence type="ECO:0000313" key="3">
    <source>
        <dbReference type="EMBL" id="MCX2966914.1"/>
    </source>
</evidence>
<evidence type="ECO:0000256" key="2">
    <source>
        <dbReference type="SAM" id="Phobius"/>
    </source>
</evidence>
<sequence>MATHASSELRRALGSRPSTPRATYDVRSACVGTAASTLALVALLVLLMLL</sequence>
<keyword evidence="2" id="KW-1133">Transmembrane helix</keyword>
<feature type="region of interest" description="Disordered" evidence="1">
    <location>
        <begin position="1"/>
        <end position="22"/>
    </location>
</feature>
<keyword evidence="2" id="KW-0472">Membrane</keyword>
<comment type="caution">
    <text evidence="3">The sequence shown here is derived from an EMBL/GenBank/DDBJ whole genome shotgun (WGS) entry which is preliminary data.</text>
</comment>
<organism evidence="3 4">
    <name type="scientific">Gordonia aquimaris</name>
    <dbReference type="NCBI Taxonomy" id="2984863"/>
    <lineage>
        <taxon>Bacteria</taxon>
        <taxon>Bacillati</taxon>
        <taxon>Actinomycetota</taxon>
        <taxon>Actinomycetes</taxon>
        <taxon>Mycobacteriales</taxon>
        <taxon>Gordoniaceae</taxon>
        <taxon>Gordonia</taxon>
    </lineage>
</organism>
<dbReference type="RefSeq" id="WP_235725692.1">
    <property type="nucleotide sequence ID" value="NZ_JAPKFM010000035.1"/>
</dbReference>
<name>A0A9X3I7T7_9ACTN</name>
<keyword evidence="4" id="KW-1185">Reference proteome</keyword>
<accession>A0A9X3I7T7</accession>
<reference evidence="3" key="1">
    <citation type="submission" date="2022-10" db="EMBL/GenBank/DDBJ databases">
        <title>WGS of marine actinomycetes from Thailand.</title>
        <authorList>
            <person name="Thawai C."/>
        </authorList>
    </citation>
    <scope>NUCLEOTIDE SEQUENCE</scope>
    <source>
        <strain evidence="3">SW21</strain>
    </source>
</reference>
<dbReference type="Proteomes" id="UP001143347">
    <property type="component" value="Unassembled WGS sequence"/>
</dbReference>
<proteinExistence type="predicted"/>
<protein>
    <submittedName>
        <fullName evidence="3">Uncharacterized protein</fullName>
    </submittedName>
</protein>
<dbReference type="EMBL" id="JAPKFM010000035">
    <property type="protein sequence ID" value="MCX2966914.1"/>
    <property type="molecule type" value="Genomic_DNA"/>
</dbReference>
<gene>
    <name evidence="3" type="ORF">OSB52_22820</name>
</gene>